<dbReference type="Gene3D" id="1.10.510.10">
    <property type="entry name" value="Transferase(Phosphotransferase) domain 1"/>
    <property type="match status" value="1"/>
</dbReference>
<dbReference type="SUPFAM" id="SSF56112">
    <property type="entry name" value="Protein kinase-like (PK-like)"/>
    <property type="match status" value="1"/>
</dbReference>
<dbReference type="InterPro" id="IPR045269">
    <property type="entry name" value="Atg1-like"/>
</dbReference>
<feature type="region of interest" description="Disordered" evidence="4">
    <location>
        <begin position="92"/>
        <end position="126"/>
    </location>
</feature>
<gene>
    <name evidence="6" type="ORF">FHS27_006124</name>
</gene>
<keyword evidence="2 3" id="KW-0067">ATP-binding</keyword>
<evidence type="ECO:0000256" key="4">
    <source>
        <dbReference type="SAM" id="MobiDB-lite"/>
    </source>
</evidence>
<dbReference type="EMBL" id="JACHXU010000034">
    <property type="protein sequence ID" value="MBB3210277.1"/>
    <property type="molecule type" value="Genomic_DNA"/>
</dbReference>
<keyword evidence="1 3" id="KW-0547">Nucleotide-binding</keyword>
<evidence type="ECO:0000313" key="6">
    <source>
        <dbReference type="EMBL" id="MBB3210277.1"/>
    </source>
</evidence>
<dbReference type="PROSITE" id="PS00108">
    <property type="entry name" value="PROTEIN_KINASE_ST"/>
    <property type="match status" value="1"/>
</dbReference>
<evidence type="ECO:0000256" key="1">
    <source>
        <dbReference type="ARBA" id="ARBA00022741"/>
    </source>
</evidence>
<proteinExistence type="predicted"/>
<dbReference type="InterPro" id="IPR011009">
    <property type="entry name" value="Kinase-like_dom_sf"/>
</dbReference>
<dbReference type="RefSeq" id="WP_221225468.1">
    <property type="nucleotide sequence ID" value="NZ_JACHXU010000034.1"/>
</dbReference>
<evidence type="ECO:0000259" key="5">
    <source>
        <dbReference type="PROSITE" id="PS50011"/>
    </source>
</evidence>
<dbReference type="GO" id="GO:0005737">
    <property type="term" value="C:cytoplasm"/>
    <property type="evidence" value="ECO:0007669"/>
    <property type="project" value="TreeGrafter"/>
</dbReference>
<feature type="compositionally biased region" description="Acidic residues" evidence="4">
    <location>
        <begin position="144"/>
        <end position="164"/>
    </location>
</feature>
<evidence type="ECO:0000256" key="3">
    <source>
        <dbReference type="PROSITE-ProRule" id="PRU10141"/>
    </source>
</evidence>
<protein>
    <submittedName>
        <fullName evidence="6">Serine/threonine protein kinase/tetratricopeptide (TPR) repeat protein</fullName>
    </submittedName>
</protein>
<keyword evidence="6" id="KW-0418">Kinase</keyword>
<evidence type="ECO:0000313" key="7">
    <source>
        <dbReference type="Proteomes" id="UP000536179"/>
    </source>
</evidence>
<feature type="region of interest" description="Disordered" evidence="4">
    <location>
        <begin position="141"/>
        <end position="181"/>
    </location>
</feature>
<dbReference type="Gene3D" id="3.30.200.20">
    <property type="entry name" value="Phosphorylase Kinase, domain 1"/>
    <property type="match status" value="1"/>
</dbReference>
<dbReference type="Pfam" id="PF00069">
    <property type="entry name" value="Pkinase"/>
    <property type="match status" value="1"/>
</dbReference>
<dbReference type="PANTHER" id="PTHR24348:SF68">
    <property type="entry name" value="SERINE_THREONINE-PROTEIN KINASE ATG1C"/>
    <property type="match status" value="1"/>
</dbReference>
<dbReference type="Proteomes" id="UP000536179">
    <property type="component" value="Unassembled WGS sequence"/>
</dbReference>
<dbReference type="PROSITE" id="PS00107">
    <property type="entry name" value="PROTEIN_KINASE_ATP"/>
    <property type="match status" value="1"/>
</dbReference>
<organism evidence="6 7">
    <name type="scientific">Aporhodopirellula rubra</name>
    <dbReference type="NCBI Taxonomy" id="980271"/>
    <lineage>
        <taxon>Bacteria</taxon>
        <taxon>Pseudomonadati</taxon>
        <taxon>Planctomycetota</taxon>
        <taxon>Planctomycetia</taxon>
        <taxon>Pirellulales</taxon>
        <taxon>Pirellulaceae</taxon>
        <taxon>Aporhodopirellula</taxon>
    </lineage>
</organism>
<feature type="binding site" evidence="3">
    <location>
        <position position="46"/>
    </location>
    <ligand>
        <name>ATP</name>
        <dbReference type="ChEBI" id="CHEBI:30616"/>
    </ligand>
</feature>
<feature type="compositionally biased region" description="Low complexity" evidence="4">
    <location>
        <begin position="112"/>
        <end position="123"/>
    </location>
</feature>
<dbReference type="InterPro" id="IPR017441">
    <property type="entry name" value="Protein_kinase_ATP_BS"/>
</dbReference>
<accession>A0A7W5H832</accession>
<dbReference type="GO" id="GO:0005524">
    <property type="term" value="F:ATP binding"/>
    <property type="evidence" value="ECO:0007669"/>
    <property type="project" value="UniProtKB-UniRule"/>
</dbReference>
<keyword evidence="6" id="KW-0808">Transferase</keyword>
<evidence type="ECO:0000256" key="2">
    <source>
        <dbReference type="ARBA" id="ARBA00022840"/>
    </source>
</evidence>
<keyword evidence="6" id="KW-0723">Serine/threonine-protein kinase</keyword>
<dbReference type="GO" id="GO:0004674">
    <property type="term" value="F:protein serine/threonine kinase activity"/>
    <property type="evidence" value="ECO:0007669"/>
    <property type="project" value="UniProtKB-KW"/>
</dbReference>
<sequence>MSVATSRYRAGQEIVPGYTLVRRLGAGFSGQVWVARAAGGTEVALKVVELHKIGGRKELKALRTIRNVRHPNLCPVHSFWVRDSSGRLLRDDETETLDPDNEHLKTGPVPVPVSRQPPVVQSPEISLTETRAFDVLENLKESSEIDGDESSDDAPEGEFAGADDADSKRTSDQGESGEANDSLLYETMVSDSGAISGSVGSQVSDPMATMVPVDASPSQFAESAHAEELIIVMGLGDGTLNDRLHEVRREKGIAKNSAVVCGLDAKEAIRYLRSSAQAIDALLDQHGILHGDIKPQNILLVGGEAQVCDFGLANKIEGDIRFTNQTFASPAYGAPEVLDGQTYSKTGDQYSLAVTYFELRTGLLPFDATTALKILSQKASESFNLQNIPSAQRKVLRRAMRSDPNARYKSCVEFVDALAVAAGVEKAGGLNPVWVAIGGVVLAFAIAGGVAALLPTTGKSPEETFAEAATEWKKYSPRQNYSQARYPLKRCLDKVGEGLAGDVKSPQRQRFRSLAADTSGALADEILELLELPRFDEKGQLLLSGLVVEDLGVLQSTLESDGPISLVAKTSAEGEHLQADIDLARLQLSLLAEMPEHLPDTEAMIRIRESLDEKLKTGIQLELDERNDDAKTVVSMAVAVALTHHAETPADGYFVQSTPFADIIRAQHALQLDRPNDLPPWMMSLWNTMRDGESGFLAQIERAFRERTVDAETLDQIASTWPSISVEASMTRLKRLAEQRDWPGFVTLQKSLQSEVAKTKIDDANLTTQFGFLQMMADAVSSDEGLDFLEPAQTRLNAIETSWRSSMRQAIIHWVEEIATRAIAASDVLSVAEAEKVWRTGAAISETILAPVPEVLDRLVVVAAMVEASPSSEANDQVNASASRLSRATHPIGLLYQSERSASERRRLGRSSGRRLAQLLGQVGVCDDLPEELRRVICDYHMILADWHQGETDSVLARIENLQVDSPQSPNVLGPRRCQWIATTLLQSEVDRLDTRRNDFFVTGLPEAADVIEHVRWWLHPHDNLTPEMEDSLRILAAHAAVVQGDESATLSASLRERLADLIVRHHEKPSAKKLSAEDRLLVRIAFEVDKRPLVKDGSGSQDAAIETDIETAERMIGTASMMLDADLGFRNPTQAWVRNVIAPTMHRVLSVVRRSHSEATGWTIPRELDSESIYRFSRHASRADAFTSLGDELAKRSAAETGHEADGSLLQIDAMEVFSAVAGDDAARSAGERFRCWIHAAECFQNQLERRNQTWTGTNLRQFAIYIKRAERIEPSSSLVAILKAFAIYHQARMRLASGQISHLDLEKTASALGRAIDLAENEPPSNAYFCVCWRHANLLVNLAFAQPASQKYETLVLARKSAMRATQMIGKLPATTQTNPAYLALGNACEDLAYYCRFLDDDTRTEFFKEAIANFSEAVGKTEWGQSILPRFSLVRCRQRYVESGLAGAEQYRVAMSDLGDIDPDAPIALQVEWLGWRAQLHAKLGERDAAIRDAARAYEMLTESDLSEVSRHNREEAEYMYADILATSQTRAERERALDLLSEPLNSNVPITAWKSFVLRCRILDSIGEDAKLAETVLAASVETLIQQIKRDPIQVTQQLAEISFYLNRAGCPISLGRPTRLKPATATECLGRIETATDTALNEVESDEVVEAYAALISANAATIGEASLSQRVKRYLDALDSPGVPNIDGIVRADTWRCLVRQFLPVFRPSAGFSDEARTQLRTELPLISTEDRDRLSVALASLRSADTPPTDDEKYVMTSIEQVLPQVKPQD</sequence>
<dbReference type="InterPro" id="IPR000719">
    <property type="entry name" value="Prot_kinase_dom"/>
</dbReference>
<dbReference type="SMART" id="SM00220">
    <property type="entry name" value="S_TKc"/>
    <property type="match status" value="1"/>
</dbReference>
<reference evidence="6 7" key="1">
    <citation type="submission" date="2020-08" db="EMBL/GenBank/DDBJ databases">
        <title>Genomic Encyclopedia of Type Strains, Phase III (KMG-III): the genomes of soil and plant-associated and newly described type strains.</title>
        <authorList>
            <person name="Whitman W."/>
        </authorList>
    </citation>
    <scope>NUCLEOTIDE SEQUENCE [LARGE SCALE GENOMIC DNA]</scope>
    <source>
        <strain evidence="6 7">CECT 8075</strain>
    </source>
</reference>
<dbReference type="InterPro" id="IPR008271">
    <property type="entry name" value="Ser/Thr_kinase_AS"/>
</dbReference>
<dbReference type="PANTHER" id="PTHR24348">
    <property type="entry name" value="SERINE/THREONINE-PROTEIN KINASE UNC-51-RELATED"/>
    <property type="match status" value="1"/>
</dbReference>
<keyword evidence="7" id="KW-1185">Reference proteome</keyword>
<dbReference type="PROSITE" id="PS50011">
    <property type="entry name" value="PROTEIN_KINASE_DOM"/>
    <property type="match status" value="1"/>
</dbReference>
<feature type="domain" description="Protein kinase" evidence="5">
    <location>
        <begin position="18"/>
        <end position="419"/>
    </location>
</feature>
<comment type="caution">
    <text evidence="6">The sequence shown here is derived from an EMBL/GenBank/DDBJ whole genome shotgun (WGS) entry which is preliminary data.</text>
</comment>
<name>A0A7W5H832_9BACT</name>